<dbReference type="EMBL" id="CP058909">
    <property type="protein sequence ID" value="QLH81270.1"/>
    <property type="molecule type" value="Genomic_DNA"/>
</dbReference>
<dbReference type="PANTHER" id="PTHR45947">
    <property type="entry name" value="SULFOQUINOVOSYL TRANSFERASE SQD2"/>
    <property type="match status" value="1"/>
</dbReference>
<dbReference type="PANTHER" id="PTHR45947:SF3">
    <property type="entry name" value="SULFOQUINOVOSYL TRANSFERASE SQD2"/>
    <property type="match status" value="1"/>
</dbReference>
<dbReference type="AlphaFoldDB" id="A0A7D5T8T3"/>
<dbReference type="GO" id="GO:0016757">
    <property type="term" value="F:glycosyltransferase activity"/>
    <property type="evidence" value="ECO:0007669"/>
    <property type="project" value="InterPro"/>
</dbReference>
<organism evidence="3 4">
    <name type="scientific">Halosimplex pelagicum</name>
    <dbReference type="NCBI Taxonomy" id="869886"/>
    <lineage>
        <taxon>Archaea</taxon>
        <taxon>Methanobacteriati</taxon>
        <taxon>Methanobacteriota</taxon>
        <taxon>Stenosarchaea group</taxon>
        <taxon>Halobacteria</taxon>
        <taxon>Halobacteriales</taxon>
        <taxon>Haloarculaceae</taxon>
        <taxon>Halosimplex</taxon>
    </lineage>
</organism>
<evidence type="ECO:0000313" key="3">
    <source>
        <dbReference type="EMBL" id="QLH81270.1"/>
    </source>
</evidence>
<dbReference type="Proteomes" id="UP000509346">
    <property type="component" value="Chromosome"/>
</dbReference>
<evidence type="ECO:0000259" key="2">
    <source>
        <dbReference type="Pfam" id="PF13439"/>
    </source>
</evidence>
<dbReference type="InterPro" id="IPR001296">
    <property type="entry name" value="Glyco_trans_1"/>
</dbReference>
<evidence type="ECO:0000259" key="1">
    <source>
        <dbReference type="Pfam" id="PF00534"/>
    </source>
</evidence>
<keyword evidence="4" id="KW-1185">Reference proteome</keyword>
<gene>
    <name evidence="3" type="ORF">HZS54_06295</name>
</gene>
<reference evidence="3 4" key="1">
    <citation type="submission" date="2020-07" db="EMBL/GenBank/DDBJ databases">
        <title>Halosimplex litoreum sp. nov. and Halosimplex rubrum sp. nov., isolated from different salt environments.</title>
        <authorList>
            <person name="Cui H."/>
        </authorList>
    </citation>
    <scope>NUCLEOTIDE SEQUENCE [LARGE SCALE GENOMIC DNA]</scope>
    <source>
        <strain evidence="3 4">R2</strain>
    </source>
</reference>
<evidence type="ECO:0000313" key="4">
    <source>
        <dbReference type="Proteomes" id="UP000509346"/>
    </source>
</evidence>
<dbReference type="Pfam" id="PF00534">
    <property type="entry name" value="Glycos_transf_1"/>
    <property type="match status" value="1"/>
</dbReference>
<dbReference type="OrthoDB" id="131038at2157"/>
<keyword evidence="3" id="KW-0808">Transferase</keyword>
<feature type="domain" description="Glycosyltransferase subfamily 4-like N-terminal" evidence="2">
    <location>
        <begin position="19"/>
        <end position="173"/>
    </location>
</feature>
<dbReference type="GeneID" id="56082182"/>
<dbReference type="SUPFAM" id="SSF53756">
    <property type="entry name" value="UDP-Glycosyltransferase/glycogen phosphorylase"/>
    <property type="match status" value="1"/>
</dbReference>
<dbReference type="Gene3D" id="3.40.50.2000">
    <property type="entry name" value="Glycogen Phosphorylase B"/>
    <property type="match status" value="2"/>
</dbReference>
<sequence length="370" mass="41290">MDKKSPRVLLITPGYPPPPGGIQTVVRNIERGLRARNIPVQVVYIDPSDFTPSISDLLPRPRWCYSARATVTGKYMYQKTAYDQVTQEIADFEPDIVHALHVRNWSALVAANEAEVPTILSAHALELEETPLAQKAISAADAVHAVSEFTGSLVRKIRNEANVEVIHPSIKVEDYEKAKDSLSHDHEERPIVTVARFVERKNIETVIEAWKKVDNRLKQGRKLVLVGEGPKKKELKQSASDVEDIKFTGWIEERKKRQLLAESALFVMVPKQIGFDVEGFGIVYIEAQAAGTPVIGSQTGGVPEAVGEGGITVNEPGNPAEVANCIETLLDESTRQQYSRKAASRIDQFEIGEIIREHLESYRKIYTQYK</sequence>
<name>A0A7D5T8T3_9EURY</name>
<dbReference type="Pfam" id="PF13439">
    <property type="entry name" value="Glyco_transf_4"/>
    <property type="match status" value="1"/>
</dbReference>
<dbReference type="InterPro" id="IPR050194">
    <property type="entry name" value="Glycosyltransferase_grp1"/>
</dbReference>
<protein>
    <submittedName>
        <fullName evidence="3">Glycosyltransferase family 4 protein</fullName>
    </submittedName>
</protein>
<proteinExistence type="predicted"/>
<dbReference type="CDD" id="cd03801">
    <property type="entry name" value="GT4_PimA-like"/>
    <property type="match status" value="1"/>
</dbReference>
<dbReference type="KEGG" id="hpel:HZS54_06295"/>
<dbReference type="InterPro" id="IPR028098">
    <property type="entry name" value="Glyco_trans_4-like_N"/>
</dbReference>
<feature type="domain" description="Glycosyl transferase family 1" evidence="1">
    <location>
        <begin position="176"/>
        <end position="343"/>
    </location>
</feature>
<dbReference type="RefSeq" id="WP_179921098.1">
    <property type="nucleotide sequence ID" value="NZ_CP058909.1"/>
</dbReference>
<accession>A0A7D5T8T3</accession>